<dbReference type="AlphaFoldDB" id="A0A3B0S2U0"/>
<dbReference type="PRINTS" id="PR00455">
    <property type="entry name" value="HTHTETR"/>
</dbReference>
<protein>
    <submittedName>
        <fullName evidence="3">Transcriptional regulator of pyrimidine catabolism (TetR family)</fullName>
    </submittedName>
</protein>
<dbReference type="PROSITE" id="PS50977">
    <property type="entry name" value="HTH_TETR_2"/>
    <property type="match status" value="1"/>
</dbReference>
<sequence>MQKKRSRIQIINQQKVLDAGTEVFANYGFRGTTIDQIADMAGMSKPNLLYYFKTKKEIYLAVLEQTLNKWLQSLQDWLVTGTPEETITNYIDRKFEFSRDHAAGSRVFANEIMEGAPVLKTLLGEDLKRLVDENTKVIKGWVNDGKIRPIEPIHLLFMIWAVTQHYADFSAQIETLTGKTLADEDFFKQAKKTVSQIILNGILNK</sequence>
<evidence type="ECO:0000256" key="1">
    <source>
        <dbReference type="ARBA" id="ARBA00023125"/>
    </source>
</evidence>
<dbReference type="Gene3D" id="1.10.357.10">
    <property type="entry name" value="Tetracycline Repressor, domain 2"/>
    <property type="match status" value="1"/>
</dbReference>
<dbReference type="EMBL" id="UOEJ01000105">
    <property type="protein sequence ID" value="VAV98599.1"/>
    <property type="molecule type" value="Genomic_DNA"/>
</dbReference>
<dbReference type="PANTHER" id="PTHR30328:SF54">
    <property type="entry name" value="HTH-TYPE TRANSCRIPTIONAL REPRESSOR SCO4008"/>
    <property type="match status" value="1"/>
</dbReference>
<dbReference type="SUPFAM" id="SSF48498">
    <property type="entry name" value="Tetracyclin repressor-like, C-terminal domain"/>
    <property type="match status" value="1"/>
</dbReference>
<evidence type="ECO:0000313" key="3">
    <source>
        <dbReference type="EMBL" id="VAV98599.1"/>
    </source>
</evidence>
<dbReference type="Pfam" id="PF08362">
    <property type="entry name" value="TetR_C_3"/>
    <property type="match status" value="1"/>
</dbReference>
<accession>A0A3B0S2U0</accession>
<dbReference type="InterPro" id="IPR036271">
    <property type="entry name" value="Tet_transcr_reg_TetR-rel_C_sf"/>
</dbReference>
<dbReference type="InterPro" id="IPR009057">
    <property type="entry name" value="Homeodomain-like_sf"/>
</dbReference>
<dbReference type="GO" id="GO:0045892">
    <property type="term" value="P:negative regulation of DNA-templated transcription"/>
    <property type="evidence" value="ECO:0007669"/>
    <property type="project" value="InterPro"/>
</dbReference>
<dbReference type="Gene3D" id="1.10.10.60">
    <property type="entry name" value="Homeodomain-like"/>
    <property type="match status" value="1"/>
</dbReference>
<dbReference type="Pfam" id="PF00440">
    <property type="entry name" value="TetR_N"/>
    <property type="match status" value="1"/>
</dbReference>
<dbReference type="InterPro" id="IPR050109">
    <property type="entry name" value="HTH-type_TetR-like_transc_reg"/>
</dbReference>
<gene>
    <name evidence="3" type="ORF">MNBD_ALPHA01-22</name>
</gene>
<reference evidence="3" key="1">
    <citation type="submission" date="2018-06" db="EMBL/GenBank/DDBJ databases">
        <authorList>
            <person name="Zhirakovskaya E."/>
        </authorList>
    </citation>
    <scope>NUCLEOTIDE SEQUENCE</scope>
</reference>
<dbReference type="InterPro" id="IPR013573">
    <property type="entry name" value="Tscrpt_reg_YcdC_C"/>
</dbReference>
<dbReference type="GO" id="GO:0003677">
    <property type="term" value="F:DNA binding"/>
    <property type="evidence" value="ECO:0007669"/>
    <property type="project" value="UniProtKB-KW"/>
</dbReference>
<dbReference type="PANTHER" id="PTHR30328">
    <property type="entry name" value="TRANSCRIPTIONAL REPRESSOR"/>
    <property type="match status" value="1"/>
</dbReference>
<keyword evidence="1" id="KW-0238">DNA-binding</keyword>
<feature type="domain" description="HTH tetR-type" evidence="2">
    <location>
        <begin position="10"/>
        <end position="70"/>
    </location>
</feature>
<dbReference type="SUPFAM" id="SSF46689">
    <property type="entry name" value="Homeodomain-like"/>
    <property type="match status" value="1"/>
</dbReference>
<organism evidence="3">
    <name type="scientific">hydrothermal vent metagenome</name>
    <dbReference type="NCBI Taxonomy" id="652676"/>
    <lineage>
        <taxon>unclassified sequences</taxon>
        <taxon>metagenomes</taxon>
        <taxon>ecological metagenomes</taxon>
    </lineage>
</organism>
<evidence type="ECO:0000259" key="2">
    <source>
        <dbReference type="PROSITE" id="PS50977"/>
    </source>
</evidence>
<name>A0A3B0S2U0_9ZZZZ</name>
<dbReference type="InterPro" id="IPR001647">
    <property type="entry name" value="HTH_TetR"/>
</dbReference>
<proteinExistence type="predicted"/>